<name>A0ACC2HVD1_9PEZI</name>
<comment type="caution">
    <text evidence="1">The sequence shown here is derived from an EMBL/GenBank/DDBJ whole genome shotgun (WGS) entry which is preliminary data.</text>
</comment>
<dbReference type="EMBL" id="JAPESX010002728">
    <property type="protein sequence ID" value="KAJ8106763.1"/>
    <property type="molecule type" value="Genomic_DNA"/>
</dbReference>
<evidence type="ECO:0000313" key="2">
    <source>
        <dbReference type="Proteomes" id="UP001153334"/>
    </source>
</evidence>
<proteinExistence type="predicted"/>
<dbReference type="Proteomes" id="UP001153334">
    <property type="component" value="Unassembled WGS sequence"/>
</dbReference>
<organism evidence="1 2">
    <name type="scientific">Nemania bipapillata</name>
    <dbReference type="NCBI Taxonomy" id="110536"/>
    <lineage>
        <taxon>Eukaryota</taxon>
        <taxon>Fungi</taxon>
        <taxon>Dikarya</taxon>
        <taxon>Ascomycota</taxon>
        <taxon>Pezizomycotina</taxon>
        <taxon>Sordariomycetes</taxon>
        <taxon>Xylariomycetidae</taxon>
        <taxon>Xylariales</taxon>
        <taxon>Xylariaceae</taxon>
        <taxon>Nemania</taxon>
    </lineage>
</organism>
<evidence type="ECO:0000313" key="1">
    <source>
        <dbReference type="EMBL" id="KAJ8106763.1"/>
    </source>
</evidence>
<protein>
    <submittedName>
        <fullName evidence="1">Uncharacterized protein</fullName>
    </submittedName>
</protein>
<keyword evidence="2" id="KW-1185">Reference proteome</keyword>
<reference evidence="1" key="1">
    <citation type="submission" date="2022-11" db="EMBL/GenBank/DDBJ databases">
        <title>Genome Sequence of Nemania bipapillata.</title>
        <authorList>
            <person name="Buettner E."/>
        </authorList>
    </citation>
    <scope>NUCLEOTIDE SEQUENCE</scope>
    <source>
        <strain evidence="1">CP14</strain>
    </source>
</reference>
<gene>
    <name evidence="1" type="ORF">ONZ43_g6950</name>
</gene>
<accession>A0ACC2HVD1</accession>
<sequence>MSHYSNSKLLDRPEPGLIKWSPNPSDDNFLHVNLQQRVVQLYKPTGHARRGRFDYERVAKLDDIPPLSTYDWSPAYPGLVAIGTASGTINIINLNDSTNHYLEQRLKFTRFCQAIAFNNGSLLAVGLERVRNDQCLQVWDINRLAELKPGASWPSLDGSVLGEAIHRFEPATTVSSTKFFEDSPQTLVVGIRNQGIRIYDLRGTFNARLIFEALS</sequence>